<dbReference type="InterPro" id="IPR002909">
    <property type="entry name" value="IPT_dom"/>
</dbReference>
<evidence type="ECO:0000259" key="1">
    <source>
        <dbReference type="Pfam" id="PF01833"/>
    </source>
</evidence>
<dbReference type="SUPFAM" id="SSF81296">
    <property type="entry name" value="E set domains"/>
    <property type="match status" value="1"/>
</dbReference>
<evidence type="ECO:0000313" key="2">
    <source>
        <dbReference type="EMBL" id="GAA2577310.1"/>
    </source>
</evidence>
<name>A0ABP6BTB6_9MICO</name>
<dbReference type="Pfam" id="PF01833">
    <property type="entry name" value="TIG"/>
    <property type="match status" value="1"/>
</dbReference>
<organism evidence="2 3">
    <name type="scientific">Microbacterium binotii</name>
    <dbReference type="NCBI Taxonomy" id="462710"/>
    <lineage>
        <taxon>Bacteria</taxon>
        <taxon>Bacillati</taxon>
        <taxon>Actinomycetota</taxon>
        <taxon>Actinomycetes</taxon>
        <taxon>Micrococcales</taxon>
        <taxon>Microbacteriaceae</taxon>
        <taxon>Microbacterium</taxon>
    </lineage>
</organism>
<feature type="domain" description="IPT/TIG" evidence="1">
    <location>
        <begin position="197"/>
        <end position="266"/>
    </location>
</feature>
<keyword evidence="3" id="KW-1185">Reference proteome</keyword>
<gene>
    <name evidence="2" type="ORF">GCM10009862_15780</name>
</gene>
<accession>A0ABP6BTB6</accession>
<dbReference type="Gene3D" id="2.60.40.10">
    <property type="entry name" value="Immunoglobulins"/>
    <property type="match status" value="1"/>
</dbReference>
<protein>
    <recommendedName>
        <fullName evidence="1">IPT/TIG domain-containing protein</fullName>
    </recommendedName>
</protein>
<sequence length="278" mass="28056">MTATASSLVIPAHGTVFHAPVNTKPPLNPLGAFNILADGPNPWKNLGHTSQQNTIAFTKEGGERESLGTFLADNVRVATSSTTWGFNVSALQFDEDNLDLAFNGDFDPSTGGYTVATPAPLNVAVFLYFQDTTGSLGFWMPNVDISLGDAPTVDTANFLELPLTASINSADSGIIPGIGGRAGLFQIFKSGLIATVPAVTSATPSGAAAAAQVTIKGSGFTGVTGATGVKFGGVNASAYTVVDANTIVAVVPAGSAGSAPIVVTSPVGASSAFAYTRA</sequence>
<reference evidence="3" key="1">
    <citation type="journal article" date="2019" name="Int. J. Syst. Evol. Microbiol.">
        <title>The Global Catalogue of Microorganisms (GCM) 10K type strain sequencing project: providing services to taxonomists for standard genome sequencing and annotation.</title>
        <authorList>
            <consortium name="The Broad Institute Genomics Platform"/>
            <consortium name="The Broad Institute Genome Sequencing Center for Infectious Disease"/>
            <person name="Wu L."/>
            <person name="Ma J."/>
        </authorList>
    </citation>
    <scope>NUCLEOTIDE SEQUENCE [LARGE SCALE GENOMIC DNA]</scope>
    <source>
        <strain evidence="3">JCM 16365</strain>
    </source>
</reference>
<dbReference type="InterPro" id="IPR014756">
    <property type="entry name" value="Ig_E-set"/>
</dbReference>
<dbReference type="Proteomes" id="UP001500274">
    <property type="component" value="Unassembled WGS sequence"/>
</dbReference>
<dbReference type="RefSeq" id="WP_344228381.1">
    <property type="nucleotide sequence ID" value="NZ_BAAARI010000011.1"/>
</dbReference>
<dbReference type="InterPro" id="IPR058154">
    <property type="entry name" value="Bxb1_TTP-like"/>
</dbReference>
<dbReference type="EMBL" id="BAAARI010000011">
    <property type="protein sequence ID" value="GAA2577310.1"/>
    <property type="molecule type" value="Genomic_DNA"/>
</dbReference>
<comment type="caution">
    <text evidence="2">The sequence shown here is derived from an EMBL/GenBank/DDBJ whole genome shotgun (WGS) entry which is preliminary data.</text>
</comment>
<dbReference type="Pfam" id="PF25681">
    <property type="entry name" value="Phage_TTP_17"/>
    <property type="match status" value="1"/>
</dbReference>
<proteinExistence type="predicted"/>
<evidence type="ECO:0000313" key="3">
    <source>
        <dbReference type="Proteomes" id="UP001500274"/>
    </source>
</evidence>
<dbReference type="InterPro" id="IPR013783">
    <property type="entry name" value="Ig-like_fold"/>
</dbReference>